<dbReference type="Gene3D" id="3.40.30.10">
    <property type="entry name" value="Glutaredoxin"/>
    <property type="match status" value="1"/>
</dbReference>
<feature type="domain" description="Thioredoxin" evidence="5">
    <location>
        <begin position="1"/>
        <end position="75"/>
    </location>
</feature>
<feature type="disulfide bond" description="Redox-active" evidence="4">
    <location>
        <begin position="30"/>
        <end position="33"/>
    </location>
</feature>
<evidence type="ECO:0000256" key="1">
    <source>
        <dbReference type="ARBA" id="ARBA00008987"/>
    </source>
</evidence>
<proteinExistence type="inferred from homology"/>
<accession>A0A6A0HAF0</accession>
<evidence type="ECO:0000259" key="5">
    <source>
        <dbReference type="PROSITE" id="PS51352"/>
    </source>
</evidence>
<dbReference type="Proteomes" id="UP000711488">
    <property type="component" value="Unassembled WGS sequence"/>
</dbReference>
<feature type="site" description="Deprotonates C-terminal active site Cys" evidence="3">
    <location>
        <position position="24"/>
    </location>
</feature>
<evidence type="ECO:0000256" key="4">
    <source>
        <dbReference type="PIRSR" id="PIRSR000077-4"/>
    </source>
</evidence>
<comment type="caution">
    <text evidence="6">The sequence shown here is derived from an EMBL/GenBank/DDBJ whole genome shotgun (WGS) entry which is preliminary data.</text>
</comment>
<dbReference type="PROSITE" id="PS51352">
    <property type="entry name" value="THIOREDOXIN_2"/>
    <property type="match status" value="1"/>
</dbReference>
<keyword evidence="2 4" id="KW-1015">Disulfide bond</keyword>
<feature type="site" description="Contributes to redox potential value" evidence="3">
    <location>
        <position position="31"/>
    </location>
</feature>
<name>A0A6A0HAF0_HYAAZ</name>
<dbReference type="InterPro" id="IPR036249">
    <property type="entry name" value="Thioredoxin-like_sf"/>
</dbReference>
<dbReference type="SUPFAM" id="SSF52833">
    <property type="entry name" value="Thioredoxin-like"/>
    <property type="match status" value="1"/>
</dbReference>
<dbReference type="PANTHER" id="PTHR43601:SF3">
    <property type="entry name" value="THIOREDOXIN, MITOCHONDRIAL"/>
    <property type="match status" value="1"/>
</dbReference>
<dbReference type="PANTHER" id="PTHR43601">
    <property type="entry name" value="THIOREDOXIN, MITOCHONDRIAL"/>
    <property type="match status" value="1"/>
</dbReference>
<dbReference type="GO" id="GO:0015035">
    <property type="term" value="F:protein-disulfide reductase activity"/>
    <property type="evidence" value="ECO:0007669"/>
    <property type="project" value="InterPro"/>
</dbReference>
<evidence type="ECO:0000313" key="6">
    <source>
        <dbReference type="EMBL" id="KAA0202254.1"/>
    </source>
</evidence>
<protein>
    <recommendedName>
        <fullName evidence="5">Thioredoxin domain-containing protein</fullName>
    </recommendedName>
</protein>
<reference evidence="6" key="3">
    <citation type="submission" date="2019-06" db="EMBL/GenBank/DDBJ databases">
        <authorList>
            <person name="Poynton C."/>
            <person name="Hasenbein S."/>
            <person name="Benoit J.B."/>
            <person name="Sepulveda M.S."/>
            <person name="Poelchau M.F."/>
            <person name="Murali S.C."/>
            <person name="Chen S."/>
            <person name="Glastad K.M."/>
            <person name="Werren J.H."/>
            <person name="Vineis J.H."/>
            <person name="Bowen J.L."/>
            <person name="Friedrich M."/>
            <person name="Jones J."/>
            <person name="Robertson H.M."/>
            <person name="Feyereisen R."/>
            <person name="Mechler-Hickson A."/>
            <person name="Mathers N."/>
            <person name="Lee C.E."/>
            <person name="Colbourne J.K."/>
            <person name="Biales A."/>
            <person name="Johnston J.S."/>
            <person name="Wellborn G.A."/>
            <person name="Rosendale A.J."/>
            <person name="Cridge A.G."/>
            <person name="Munoz-Torres M.C."/>
            <person name="Bain P.A."/>
            <person name="Manny A.R."/>
            <person name="Major K.M."/>
            <person name="Lambert F.N."/>
            <person name="Vulpe C.D."/>
            <person name="Tuck P."/>
            <person name="Blalock B.J."/>
            <person name="Lin Y.-Y."/>
            <person name="Smith M.E."/>
            <person name="Ochoa-Acuna H."/>
            <person name="Chen M.-J.M."/>
            <person name="Childers C.P."/>
            <person name="Qu J."/>
            <person name="Dugan S."/>
            <person name="Lee S.L."/>
            <person name="Chao H."/>
            <person name="Dinh H."/>
            <person name="Han Y."/>
            <person name="Doddapaneni H."/>
            <person name="Worley K.C."/>
            <person name="Muzny D.M."/>
            <person name="Gibbs R.A."/>
            <person name="Richards S."/>
        </authorList>
    </citation>
    <scope>NUCLEOTIDE SEQUENCE</scope>
    <source>
        <strain evidence="6">HAZT.00-mixed</strain>
        <tissue evidence="6">Whole organism</tissue>
    </source>
</reference>
<dbReference type="EMBL" id="JQDR03004003">
    <property type="protein sequence ID" value="KAA0202254.1"/>
    <property type="molecule type" value="Genomic_DNA"/>
</dbReference>
<organism evidence="6">
    <name type="scientific">Hyalella azteca</name>
    <name type="common">Amphipod</name>
    <dbReference type="NCBI Taxonomy" id="294128"/>
    <lineage>
        <taxon>Eukaryota</taxon>
        <taxon>Metazoa</taxon>
        <taxon>Ecdysozoa</taxon>
        <taxon>Arthropoda</taxon>
        <taxon>Crustacea</taxon>
        <taxon>Multicrustacea</taxon>
        <taxon>Malacostraca</taxon>
        <taxon>Eumalacostraca</taxon>
        <taxon>Peracarida</taxon>
        <taxon>Amphipoda</taxon>
        <taxon>Senticaudata</taxon>
        <taxon>Talitrida</taxon>
        <taxon>Talitroidea</taxon>
        <taxon>Hyalellidae</taxon>
        <taxon>Hyalella</taxon>
    </lineage>
</organism>
<comment type="similarity">
    <text evidence="1">Belongs to the thioredoxin family.</text>
</comment>
<dbReference type="InterPro" id="IPR013766">
    <property type="entry name" value="Thioredoxin_domain"/>
</dbReference>
<dbReference type="GO" id="GO:0005739">
    <property type="term" value="C:mitochondrion"/>
    <property type="evidence" value="ECO:0007669"/>
    <property type="project" value="TreeGrafter"/>
</dbReference>
<dbReference type="CDD" id="cd02947">
    <property type="entry name" value="TRX_family"/>
    <property type="match status" value="1"/>
</dbReference>
<dbReference type="AlphaFoldDB" id="A0A6A0HAF0"/>
<dbReference type="InterPro" id="IPR005746">
    <property type="entry name" value="Thioredoxin"/>
</dbReference>
<reference evidence="6" key="2">
    <citation type="journal article" date="2018" name="Environ. Sci. Technol.">
        <title>The Toxicogenome of Hyalella azteca: A Model for Sediment Ecotoxicology and Evolutionary Toxicology.</title>
        <authorList>
            <person name="Poynton H.C."/>
            <person name="Hasenbein S."/>
            <person name="Benoit J.B."/>
            <person name="Sepulveda M.S."/>
            <person name="Poelchau M.F."/>
            <person name="Hughes D.S.T."/>
            <person name="Murali S.C."/>
            <person name="Chen S."/>
            <person name="Glastad K.M."/>
            <person name="Goodisman M.A.D."/>
            <person name="Werren J.H."/>
            <person name="Vineis J.H."/>
            <person name="Bowen J.L."/>
            <person name="Friedrich M."/>
            <person name="Jones J."/>
            <person name="Robertson H.M."/>
            <person name="Feyereisen R."/>
            <person name="Mechler-Hickson A."/>
            <person name="Mathers N."/>
            <person name="Lee C.E."/>
            <person name="Colbourne J.K."/>
            <person name="Biales A."/>
            <person name="Johnston J.S."/>
            <person name="Wellborn G.A."/>
            <person name="Rosendale A.J."/>
            <person name="Cridge A.G."/>
            <person name="Munoz-Torres M.C."/>
            <person name="Bain P.A."/>
            <person name="Manny A.R."/>
            <person name="Major K.M."/>
            <person name="Lambert F.N."/>
            <person name="Vulpe C.D."/>
            <person name="Tuck P."/>
            <person name="Blalock B.J."/>
            <person name="Lin Y.Y."/>
            <person name="Smith M.E."/>
            <person name="Ochoa-Acuna H."/>
            <person name="Chen M.M."/>
            <person name="Childers C.P."/>
            <person name="Qu J."/>
            <person name="Dugan S."/>
            <person name="Lee S.L."/>
            <person name="Chao H."/>
            <person name="Dinh H."/>
            <person name="Han Y."/>
            <person name="Doddapaneni H."/>
            <person name="Worley K.C."/>
            <person name="Muzny D.M."/>
            <person name="Gibbs R.A."/>
            <person name="Richards S."/>
        </authorList>
    </citation>
    <scope>NUCLEOTIDE SEQUENCE</scope>
    <source>
        <strain evidence="6">HAZT.00-mixed</strain>
        <tissue evidence="6">Whole organism</tissue>
    </source>
</reference>
<reference evidence="6" key="1">
    <citation type="submission" date="2014-08" db="EMBL/GenBank/DDBJ databases">
        <authorList>
            <person name="Murali S."/>
            <person name="Richards S."/>
            <person name="Bandaranaike D."/>
            <person name="Bellair M."/>
            <person name="Blankenburg K."/>
            <person name="Chao H."/>
            <person name="Dinh H."/>
            <person name="Doddapaneni H."/>
            <person name="Dugan-Rocha S."/>
            <person name="Elkadiri S."/>
            <person name="Gnanaolivu R."/>
            <person name="Hughes D."/>
            <person name="Lee S."/>
            <person name="Li M."/>
            <person name="Ming W."/>
            <person name="Munidasa M."/>
            <person name="Muniz J."/>
            <person name="Nguyen L."/>
            <person name="Osuji N."/>
            <person name="Pu L.-L."/>
            <person name="Puazo M."/>
            <person name="Skinner E."/>
            <person name="Qu C."/>
            <person name="Quiroz J."/>
            <person name="Raj R."/>
            <person name="Weissenberger G."/>
            <person name="Xin Y."/>
            <person name="Zou X."/>
            <person name="Han Y."/>
            <person name="Worley K."/>
            <person name="Muzny D."/>
            <person name="Gibbs R."/>
        </authorList>
    </citation>
    <scope>NUCLEOTIDE SEQUENCE</scope>
    <source>
        <strain evidence="6">HAZT.00-mixed</strain>
        <tissue evidence="6">Whole organism</tissue>
    </source>
</reference>
<gene>
    <name evidence="6" type="ORF">HAZT_HAZT007924</name>
</gene>
<dbReference type="PIRSF" id="PIRSF000077">
    <property type="entry name" value="Thioredoxin"/>
    <property type="match status" value="1"/>
</dbReference>
<sequence>MFNVQDEEDFQKRVIDSATPVIVDFHASWCGPCKLLAPRIEKVIAGKGEKVHLAKVDIDDISDVALKYGVCACMV</sequence>
<dbReference type="OrthoDB" id="2121326at2759"/>
<keyword evidence="4" id="KW-0676">Redox-active center</keyword>
<evidence type="ECO:0000256" key="2">
    <source>
        <dbReference type="ARBA" id="ARBA00023157"/>
    </source>
</evidence>
<feature type="active site" description="Nucleophile" evidence="3">
    <location>
        <position position="33"/>
    </location>
</feature>
<dbReference type="InterPro" id="IPR017937">
    <property type="entry name" value="Thioredoxin_CS"/>
</dbReference>
<evidence type="ECO:0000256" key="3">
    <source>
        <dbReference type="PIRSR" id="PIRSR000077-1"/>
    </source>
</evidence>
<feature type="active site" description="Nucleophile" evidence="3">
    <location>
        <position position="30"/>
    </location>
</feature>
<dbReference type="Pfam" id="PF00085">
    <property type="entry name" value="Thioredoxin"/>
    <property type="match status" value="1"/>
</dbReference>
<feature type="site" description="Contributes to redox potential value" evidence="3">
    <location>
        <position position="32"/>
    </location>
</feature>
<dbReference type="GO" id="GO:0045454">
    <property type="term" value="P:cell redox homeostasis"/>
    <property type="evidence" value="ECO:0007669"/>
    <property type="project" value="TreeGrafter"/>
</dbReference>
<dbReference type="PROSITE" id="PS00194">
    <property type="entry name" value="THIOREDOXIN_1"/>
    <property type="match status" value="1"/>
</dbReference>